<dbReference type="PANTHER" id="PTHR28032">
    <property type="entry name" value="FI02826P"/>
    <property type="match status" value="1"/>
</dbReference>
<gene>
    <name evidence="7" type="ORF">RI543_000256</name>
</gene>
<keyword evidence="5" id="KW-0813">Transport</keyword>
<keyword evidence="3 5" id="KW-0653">Protein transport</keyword>
<comment type="caution">
    <text evidence="7">The sequence shown here is derived from an EMBL/GenBank/DDBJ whole genome shotgun (WGS) entry which is preliminary data.</text>
</comment>
<keyword evidence="5" id="KW-0963">Cytoplasm</keyword>
<comment type="subunit">
    <text evidence="5">Binds the proteasome.</text>
</comment>
<dbReference type="InterPro" id="IPR013868">
    <property type="entry name" value="Cut8/Sts1_fam"/>
</dbReference>
<evidence type="ECO:0000256" key="2">
    <source>
        <dbReference type="ARBA" id="ARBA00016204"/>
    </source>
</evidence>
<dbReference type="EMBL" id="JAWIZZ010000006">
    <property type="protein sequence ID" value="KAK5782321.1"/>
    <property type="molecule type" value="Genomic_DNA"/>
</dbReference>
<evidence type="ECO:0000313" key="8">
    <source>
        <dbReference type="Proteomes" id="UP001306508"/>
    </source>
</evidence>
<evidence type="ECO:0000256" key="5">
    <source>
        <dbReference type="RuleBase" id="RU368013"/>
    </source>
</evidence>
<dbReference type="GO" id="GO:0015031">
    <property type="term" value="P:protein transport"/>
    <property type="evidence" value="ECO:0007669"/>
    <property type="project" value="UniProtKB-UniRule"/>
</dbReference>
<feature type="compositionally biased region" description="Polar residues" evidence="6">
    <location>
        <begin position="40"/>
        <end position="56"/>
    </location>
</feature>
<evidence type="ECO:0000256" key="3">
    <source>
        <dbReference type="ARBA" id="ARBA00022927"/>
    </source>
</evidence>
<comment type="function">
    <text evidence="5">Involved in ubiquitin-mediated protein degradation. Regulatory factor in the ubiquitin/proteasome pathway that controls the turnover of proteasome substrates. Targets proteasomes to the nucleus and facilitates the degradation of nuclear proteins.</text>
</comment>
<proteinExistence type="inferred from homology"/>
<sequence>MASGMGFSWGTSLLNANKGSTTTAITTTTTNITKPFMTTSSISTSNIKPNKRSFQSDADDESYSHDNNSTVNYITRSNIHSLKMPAAVTTTSTITTTTATKRKYTYNSTHQIMNNNSNCSGNYNNNNNSNGSGNSSSKCSLLISQNLPLPRSLNLLSKEQLCELIQNMIQEQPELTIPLQNNINQKLVSTVTIQDFINDLETKFNKIIKSIPYHKKYYDIDKLQPFNINCEYRIMDLDDYSFTRLKPCILDFLNCLIDYILFNLPPIIKNFIGSVELLDSITLMCLNLPRFKLPSNNYYYDKCWEQISFIWCSFINQLSNNSILLNINDNNNSILLNWFNKLNDYNQLTNGMLSRPLQLIRDVLLHNRNTNDYNLLSSLLQQQQEQQQQQQGTNKSFLSSAFITNNNHQIFTPIHNFTTINESHTTKNTLNGDNNKNNNYIHFNSTLENSNI</sequence>
<comment type="similarity">
    <text evidence="1 5">Belongs to the cut8/STS1 family.</text>
</comment>
<dbReference type="Proteomes" id="UP001306508">
    <property type="component" value="Unassembled WGS sequence"/>
</dbReference>
<dbReference type="GO" id="GO:0005737">
    <property type="term" value="C:cytoplasm"/>
    <property type="evidence" value="ECO:0007669"/>
    <property type="project" value="UniProtKB-SubCell"/>
</dbReference>
<comment type="subcellular location">
    <subcellularLocation>
        <location evidence="5">Cytoplasm</location>
    </subcellularLocation>
    <subcellularLocation>
        <location evidence="5">Nucleus</location>
    </subcellularLocation>
</comment>
<dbReference type="GO" id="GO:0071630">
    <property type="term" value="P:nuclear protein quality control by the ubiquitin-proteasome system"/>
    <property type="evidence" value="ECO:0007669"/>
    <property type="project" value="UniProtKB-UniRule"/>
</dbReference>
<dbReference type="PANTHER" id="PTHR28032:SF1">
    <property type="entry name" value="FI02826P"/>
    <property type="match status" value="1"/>
</dbReference>
<evidence type="ECO:0000256" key="1">
    <source>
        <dbReference type="ARBA" id="ARBA00006199"/>
    </source>
</evidence>
<protein>
    <recommendedName>
        <fullName evidence="2 5">Tethering factor for nuclear proteasome STS1</fullName>
    </recommendedName>
</protein>
<accession>A0AAN8A9N1</accession>
<dbReference type="GO" id="GO:0031965">
    <property type="term" value="C:nuclear membrane"/>
    <property type="evidence" value="ECO:0007669"/>
    <property type="project" value="TreeGrafter"/>
</dbReference>
<reference evidence="8" key="1">
    <citation type="submission" date="2023-07" db="EMBL/GenBank/DDBJ databases">
        <title>A draft genome of Kazachstania heterogenica Y-27499.</title>
        <authorList>
            <person name="Donic C."/>
            <person name="Kralova J.S."/>
            <person name="Fidel L."/>
            <person name="Ben-Dor S."/>
            <person name="Jung S."/>
        </authorList>
    </citation>
    <scope>NUCLEOTIDE SEQUENCE [LARGE SCALE GENOMIC DNA]</scope>
    <source>
        <strain evidence="8">Y27499</strain>
    </source>
</reference>
<dbReference type="Gene3D" id="1.20.58.1590">
    <property type="entry name" value="Tethering factor for nuclear proteasome Cut8/Sts1"/>
    <property type="match status" value="1"/>
</dbReference>
<keyword evidence="4 5" id="KW-0539">Nucleus</keyword>
<dbReference type="GO" id="GO:0070628">
    <property type="term" value="F:proteasome binding"/>
    <property type="evidence" value="ECO:0007669"/>
    <property type="project" value="TreeGrafter"/>
</dbReference>
<keyword evidence="8" id="KW-1185">Reference proteome</keyword>
<dbReference type="AlphaFoldDB" id="A0AAN8A9N1"/>
<dbReference type="GO" id="GO:0031144">
    <property type="term" value="P:proteasome localization"/>
    <property type="evidence" value="ECO:0007669"/>
    <property type="project" value="UniProtKB-UniRule"/>
</dbReference>
<dbReference type="InterPro" id="IPR038422">
    <property type="entry name" value="Cut8/Sts1_sf"/>
</dbReference>
<evidence type="ECO:0000256" key="4">
    <source>
        <dbReference type="ARBA" id="ARBA00023242"/>
    </source>
</evidence>
<organism evidence="7 8">
    <name type="scientific">Arxiozyma heterogenica</name>
    <dbReference type="NCBI Taxonomy" id="278026"/>
    <lineage>
        <taxon>Eukaryota</taxon>
        <taxon>Fungi</taxon>
        <taxon>Dikarya</taxon>
        <taxon>Ascomycota</taxon>
        <taxon>Saccharomycotina</taxon>
        <taxon>Saccharomycetes</taxon>
        <taxon>Saccharomycetales</taxon>
        <taxon>Saccharomycetaceae</taxon>
        <taxon>Arxiozyma</taxon>
    </lineage>
</organism>
<feature type="region of interest" description="Disordered" evidence="6">
    <location>
        <begin position="40"/>
        <end position="65"/>
    </location>
</feature>
<dbReference type="Pfam" id="PF08559">
    <property type="entry name" value="Cut8"/>
    <property type="match status" value="1"/>
</dbReference>
<evidence type="ECO:0000256" key="6">
    <source>
        <dbReference type="SAM" id="MobiDB-lite"/>
    </source>
</evidence>
<name>A0AAN8A9N1_9SACH</name>
<evidence type="ECO:0000313" key="7">
    <source>
        <dbReference type="EMBL" id="KAK5782321.1"/>
    </source>
</evidence>